<proteinExistence type="predicted"/>
<reference evidence="1" key="1">
    <citation type="submission" date="2019-02" db="EMBL/GenBank/DDBJ databases">
        <authorList>
            <person name="Gruber-Vodicka R. H."/>
            <person name="Seah K. B. B."/>
        </authorList>
    </citation>
    <scope>NUCLEOTIDE SEQUENCE</scope>
    <source>
        <strain evidence="1">BECK_BZ131</strain>
    </source>
</reference>
<accession>A0A450TSY3</accession>
<organism evidence="1">
    <name type="scientific">Candidatus Kentrum sp. FW</name>
    <dbReference type="NCBI Taxonomy" id="2126338"/>
    <lineage>
        <taxon>Bacteria</taxon>
        <taxon>Pseudomonadati</taxon>
        <taxon>Pseudomonadota</taxon>
        <taxon>Gammaproteobacteria</taxon>
        <taxon>Candidatus Kentrum</taxon>
    </lineage>
</organism>
<gene>
    <name evidence="1" type="ORF">BECKFW1821C_GA0114237_102827</name>
</gene>
<dbReference type="EMBL" id="CAADFE010000028">
    <property type="protein sequence ID" value="VFJ71711.1"/>
    <property type="molecule type" value="Genomic_DNA"/>
</dbReference>
<sequence length="76" mass="8757">MLTLELELELETCLLEIAREEQQTPAQIINQLVGQYIKSRQSSDLLVNIAQALPVVEVFSEKEPLSLQQEMRDEWS</sequence>
<name>A0A450TSY3_9GAMM</name>
<protein>
    <submittedName>
        <fullName evidence="1">Uncharacterized protein</fullName>
    </submittedName>
</protein>
<evidence type="ECO:0000313" key="1">
    <source>
        <dbReference type="EMBL" id="VFJ71711.1"/>
    </source>
</evidence>
<dbReference type="AlphaFoldDB" id="A0A450TSY3"/>